<organism evidence="1 2">
    <name type="scientific">Pristionchus entomophagus</name>
    <dbReference type="NCBI Taxonomy" id="358040"/>
    <lineage>
        <taxon>Eukaryota</taxon>
        <taxon>Metazoa</taxon>
        <taxon>Ecdysozoa</taxon>
        <taxon>Nematoda</taxon>
        <taxon>Chromadorea</taxon>
        <taxon>Rhabditida</taxon>
        <taxon>Rhabditina</taxon>
        <taxon>Diplogasteromorpha</taxon>
        <taxon>Diplogasteroidea</taxon>
        <taxon>Neodiplogasteridae</taxon>
        <taxon>Pristionchus</taxon>
    </lineage>
</organism>
<dbReference type="Proteomes" id="UP001432027">
    <property type="component" value="Unassembled WGS sequence"/>
</dbReference>
<gene>
    <name evidence="1" type="ORF">PENTCL1PPCAC_22279</name>
</gene>
<evidence type="ECO:0008006" key="3">
    <source>
        <dbReference type="Google" id="ProtNLM"/>
    </source>
</evidence>
<reference evidence="1" key="1">
    <citation type="submission" date="2023-10" db="EMBL/GenBank/DDBJ databases">
        <title>Genome assembly of Pristionchus species.</title>
        <authorList>
            <person name="Yoshida K."/>
            <person name="Sommer R.J."/>
        </authorList>
    </citation>
    <scope>NUCLEOTIDE SEQUENCE</scope>
    <source>
        <strain evidence="1">RS0144</strain>
    </source>
</reference>
<evidence type="ECO:0000313" key="1">
    <source>
        <dbReference type="EMBL" id="GMT00105.1"/>
    </source>
</evidence>
<evidence type="ECO:0000313" key="2">
    <source>
        <dbReference type="Proteomes" id="UP001432027"/>
    </source>
</evidence>
<protein>
    <recommendedName>
        <fullName evidence="3">C2H2-type domain-containing protein</fullName>
    </recommendedName>
</protein>
<comment type="caution">
    <text evidence="1">The sequence shown here is derived from an EMBL/GenBank/DDBJ whole genome shotgun (WGS) entry which is preliminary data.</text>
</comment>
<name>A0AAV5U1Q5_9BILA</name>
<dbReference type="EMBL" id="BTSX01000005">
    <property type="protein sequence ID" value="GMT00105.1"/>
    <property type="molecule type" value="Genomic_DNA"/>
</dbReference>
<keyword evidence="2" id="KW-1185">Reference proteome</keyword>
<dbReference type="AlphaFoldDB" id="A0AAV5U1Q5"/>
<sequence length="136" mass="15531">QPDSISEDDWQSYHKLGNTVADFVLDALSVYASGRLVDWDKSSVQFIEMALGQLKGKAAKGRNHVCEYVLVERMKEKEFFCCKVCMQGFFNYMQTLIHFTSQEHCLKESVQIEIATSILSDACSIRSRSFPLSELF</sequence>
<feature type="non-terminal residue" evidence="1">
    <location>
        <position position="1"/>
    </location>
</feature>
<accession>A0AAV5U1Q5</accession>
<proteinExistence type="predicted"/>